<comment type="similarity">
    <text evidence="2">Belongs to the P(II) protein family.</text>
</comment>
<dbReference type="PROSITE" id="PS51343">
    <property type="entry name" value="PII_GLNB_DOM"/>
    <property type="match status" value="1"/>
</dbReference>
<evidence type="ECO:0000256" key="1">
    <source>
        <dbReference type="PIRSR" id="PIRSR602187-50"/>
    </source>
</evidence>
<feature type="modified residue" description="O-UMP-tyrosine" evidence="1">
    <location>
        <position position="51"/>
    </location>
</feature>
<gene>
    <name evidence="3" type="primary">glnB-1</name>
    <name evidence="3" type="ordered locus">AFE_2462</name>
</gene>
<dbReference type="PROSITE" id="PS00638">
    <property type="entry name" value="PII_GLNB_CTER"/>
    <property type="match status" value="1"/>
</dbReference>
<dbReference type="PANTHER" id="PTHR30115:SF11">
    <property type="entry name" value="NITROGEN REGULATORY PROTEIN P-II HOMOLOG"/>
    <property type="match status" value="1"/>
</dbReference>
<dbReference type="InterPro" id="IPR015867">
    <property type="entry name" value="N-reg_PII/ATP_PRibTrfase_C"/>
</dbReference>
<evidence type="ECO:0000313" key="4">
    <source>
        <dbReference type="Proteomes" id="UP000001362"/>
    </source>
</evidence>
<dbReference type="eggNOG" id="COG0347">
    <property type="taxonomic scope" value="Bacteria"/>
</dbReference>
<dbReference type="GeneID" id="65281530"/>
<dbReference type="GO" id="GO:0030234">
    <property type="term" value="F:enzyme regulator activity"/>
    <property type="evidence" value="ECO:0007669"/>
    <property type="project" value="InterPro"/>
</dbReference>
<dbReference type="AlphaFoldDB" id="B7J6Z9"/>
<dbReference type="SMART" id="SM00938">
    <property type="entry name" value="P-II"/>
    <property type="match status" value="1"/>
</dbReference>
<dbReference type="GO" id="GO:0005524">
    <property type="term" value="F:ATP binding"/>
    <property type="evidence" value="ECO:0007669"/>
    <property type="project" value="TreeGrafter"/>
</dbReference>
<keyword evidence="1" id="KW-0597">Phosphoprotein</keyword>
<dbReference type="STRING" id="243159.AFE_2462"/>
<organism evidence="3 4">
    <name type="scientific">Acidithiobacillus ferrooxidans (strain ATCC 23270 / DSM 14882 / CIP 104768 / NCIMB 8455)</name>
    <name type="common">Ferrobacillus ferrooxidans (strain ATCC 23270)</name>
    <dbReference type="NCBI Taxonomy" id="243159"/>
    <lineage>
        <taxon>Bacteria</taxon>
        <taxon>Pseudomonadati</taxon>
        <taxon>Pseudomonadota</taxon>
        <taxon>Acidithiobacillia</taxon>
        <taxon>Acidithiobacillales</taxon>
        <taxon>Acidithiobacillaceae</taxon>
        <taxon>Acidithiobacillus</taxon>
    </lineage>
</organism>
<dbReference type="Pfam" id="PF00543">
    <property type="entry name" value="P-II"/>
    <property type="match status" value="1"/>
</dbReference>
<dbReference type="RefSeq" id="WP_009561063.1">
    <property type="nucleotide sequence ID" value="NC_011761.1"/>
</dbReference>
<dbReference type="GO" id="GO:0005829">
    <property type="term" value="C:cytosol"/>
    <property type="evidence" value="ECO:0007669"/>
    <property type="project" value="TreeGrafter"/>
</dbReference>
<sequence length="123" mass="13491">MKQLSAIIRPFKLDDICDALATIGIRGMTVTEVTGFEQRKGHSQIYRGHTYVSDFIARIKIEAVISDERLDDAIAAVVKEARTGKDGDGKIFVLNVSEAIRIRTGEMGDEACNPPFYGELSAS</sequence>
<dbReference type="InterPro" id="IPR017918">
    <property type="entry name" value="N-reg_PII_CS"/>
</dbReference>
<dbReference type="KEGG" id="afr:AFE_2462"/>
<dbReference type="GO" id="GO:0006808">
    <property type="term" value="P:regulation of nitrogen utilization"/>
    <property type="evidence" value="ECO:0007669"/>
    <property type="project" value="InterPro"/>
</dbReference>
<dbReference type="SUPFAM" id="SSF54913">
    <property type="entry name" value="GlnB-like"/>
    <property type="match status" value="1"/>
</dbReference>
<dbReference type="InterPro" id="IPR002187">
    <property type="entry name" value="N-reg_PII"/>
</dbReference>
<evidence type="ECO:0000256" key="2">
    <source>
        <dbReference type="RuleBase" id="RU003936"/>
    </source>
</evidence>
<proteinExistence type="inferred from homology"/>
<dbReference type="EMBL" id="CP001219">
    <property type="protein sequence ID" value="ACK80561.1"/>
    <property type="molecule type" value="Genomic_DNA"/>
</dbReference>
<accession>B7J6Z9</accession>
<reference evidence="3 4" key="1">
    <citation type="journal article" date="2008" name="BMC Genomics">
        <title>Acidithiobacillus ferrooxidans metabolism: from genome sequence to industrial applications.</title>
        <authorList>
            <person name="Valdes J."/>
            <person name="Pedroso I."/>
            <person name="Quatrini R."/>
            <person name="Dodson R.J."/>
            <person name="Tettelin H."/>
            <person name="Blake R.II."/>
            <person name="Eisen J.A."/>
            <person name="Holmes D.S."/>
        </authorList>
    </citation>
    <scope>NUCLEOTIDE SEQUENCE [LARGE SCALE GENOMIC DNA]</scope>
    <source>
        <strain evidence="4">ATCC 23270 / DSM 14882 / CIP 104768 / NCIMB 8455</strain>
    </source>
</reference>
<dbReference type="PANTHER" id="PTHR30115">
    <property type="entry name" value="NITROGEN REGULATORY PROTEIN P-II"/>
    <property type="match status" value="1"/>
</dbReference>
<dbReference type="PaxDb" id="243159-AFE_2462"/>
<keyword evidence="4" id="KW-1185">Reference proteome</keyword>
<protein>
    <submittedName>
        <fullName evidence="3">Nitrogen regulatory protein P-II 1</fullName>
    </submittedName>
</protein>
<dbReference type="Gene3D" id="3.30.70.120">
    <property type="match status" value="1"/>
</dbReference>
<dbReference type="HOGENOM" id="CLU_082268_0_0_6"/>
<dbReference type="Proteomes" id="UP000001362">
    <property type="component" value="Chromosome"/>
</dbReference>
<dbReference type="PRINTS" id="PR00340">
    <property type="entry name" value="PIIGLNB"/>
</dbReference>
<name>B7J6Z9_ACIF2</name>
<evidence type="ECO:0000313" key="3">
    <source>
        <dbReference type="EMBL" id="ACK80561.1"/>
    </source>
</evidence>
<dbReference type="InterPro" id="IPR011322">
    <property type="entry name" value="N-reg_PII-like_a/b"/>
</dbReference>